<name>A0A9I9CTJ3_CUCME</name>
<evidence type="ECO:0000313" key="2">
    <source>
        <dbReference type="EnsemblPlants" id="MELO3C008055.2.1"/>
    </source>
</evidence>
<reference evidence="2" key="1">
    <citation type="submission" date="2023-03" db="UniProtKB">
        <authorList>
            <consortium name="EnsemblPlants"/>
        </authorList>
    </citation>
    <scope>IDENTIFICATION</scope>
</reference>
<feature type="compositionally biased region" description="Basic and acidic residues" evidence="1">
    <location>
        <begin position="31"/>
        <end position="53"/>
    </location>
</feature>
<proteinExistence type="predicted"/>
<organism evidence="2">
    <name type="scientific">Cucumis melo</name>
    <name type="common">Muskmelon</name>
    <dbReference type="NCBI Taxonomy" id="3656"/>
    <lineage>
        <taxon>Eukaryota</taxon>
        <taxon>Viridiplantae</taxon>
        <taxon>Streptophyta</taxon>
        <taxon>Embryophyta</taxon>
        <taxon>Tracheophyta</taxon>
        <taxon>Spermatophyta</taxon>
        <taxon>Magnoliopsida</taxon>
        <taxon>eudicotyledons</taxon>
        <taxon>Gunneridae</taxon>
        <taxon>Pentapetalae</taxon>
        <taxon>rosids</taxon>
        <taxon>fabids</taxon>
        <taxon>Cucurbitales</taxon>
        <taxon>Cucurbitaceae</taxon>
        <taxon>Benincaseae</taxon>
        <taxon>Cucumis</taxon>
    </lineage>
</organism>
<sequence length="83" mass="10330">MEKKRSGDFERRPEKPYRNCEEESGGETEMANERRRERMKEGEMEMEMEKEKRERVWSIDYGKGRMKRNRDKYTKKEMKQSAW</sequence>
<feature type="compositionally biased region" description="Basic and acidic residues" evidence="1">
    <location>
        <begin position="1"/>
        <end position="21"/>
    </location>
</feature>
<evidence type="ECO:0000256" key="1">
    <source>
        <dbReference type="SAM" id="MobiDB-lite"/>
    </source>
</evidence>
<dbReference type="Gramene" id="MELO3C008055.2.1">
    <property type="protein sequence ID" value="MELO3C008055.2.1"/>
    <property type="gene ID" value="MELO3C008055.2"/>
</dbReference>
<protein>
    <submittedName>
        <fullName evidence="2">Uncharacterized protein</fullName>
    </submittedName>
</protein>
<accession>A0A9I9CTJ3</accession>
<dbReference type="AlphaFoldDB" id="A0A9I9CTJ3"/>
<feature type="region of interest" description="Disordered" evidence="1">
    <location>
        <begin position="1"/>
        <end position="53"/>
    </location>
</feature>
<dbReference type="EnsemblPlants" id="MELO3C008055.2.1">
    <property type="protein sequence ID" value="MELO3C008055.2.1"/>
    <property type="gene ID" value="MELO3C008055.2"/>
</dbReference>